<dbReference type="GeneID" id="85162170"/>
<keyword evidence="5" id="KW-0804">Transcription</keyword>
<keyword evidence="11" id="KW-1185">Reference proteome</keyword>
<dbReference type="SUPFAM" id="SSF51182">
    <property type="entry name" value="RmlC-like cupins"/>
    <property type="match status" value="1"/>
</dbReference>
<evidence type="ECO:0000313" key="11">
    <source>
        <dbReference type="Proteomes" id="UP001331691"/>
    </source>
</evidence>
<dbReference type="InterPro" id="IPR014710">
    <property type="entry name" value="RmlC-like_jellyroll"/>
</dbReference>
<dbReference type="RefSeq" id="WP_051910772.1">
    <property type="nucleotide sequence ID" value="NZ_AP022665.1"/>
</dbReference>
<dbReference type="GO" id="GO:0043565">
    <property type="term" value="F:sequence-specific DNA binding"/>
    <property type="evidence" value="ECO:0007669"/>
    <property type="project" value="InterPro"/>
</dbReference>
<dbReference type="PANTHER" id="PTHR11019">
    <property type="entry name" value="HTH-TYPE TRANSCRIPTIONAL REGULATOR NIMR"/>
    <property type="match status" value="1"/>
</dbReference>
<dbReference type="SUPFAM" id="SSF46689">
    <property type="entry name" value="Homeodomain-like"/>
    <property type="match status" value="1"/>
</dbReference>
<keyword evidence="2" id="KW-0805">Transcription regulation</keyword>
<dbReference type="EMBL" id="RHFN01000003">
    <property type="protein sequence ID" value="ROU17026.1"/>
    <property type="molecule type" value="Genomic_DNA"/>
</dbReference>
<reference evidence="8 11" key="2">
    <citation type="submission" date="2023-10" db="EMBL/GenBank/DDBJ databases">
        <title>Wastewater isolates of ESBL- and carbapenemase-producing Gram-negative bacteria from New Zealand.</title>
        <authorList>
            <person name="Straub C."/>
            <person name="Weaver L."/>
            <person name="Cornelius A."/>
            <person name="Mcgill E."/>
            <person name="Dyet K."/>
            <person name="White L."/>
            <person name="Pattis I."/>
        </authorList>
    </citation>
    <scope>NUCLEOTIDE SEQUENCE [LARGE SCALE GENOMIC DNA]</scope>
    <source>
        <strain evidence="8 11">ESBL09</strain>
    </source>
</reference>
<dbReference type="Pfam" id="PF02311">
    <property type="entry name" value="AraC_binding"/>
    <property type="match status" value="1"/>
</dbReference>
<evidence type="ECO:0000256" key="3">
    <source>
        <dbReference type="ARBA" id="ARBA00023125"/>
    </source>
</evidence>
<dbReference type="Proteomes" id="UP001331691">
    <property type="component" value="Unassembled WGS sequence"/>
</dbReference>
<evidence type="ECO:0000256" key="1">
    <source>
        <dbReference type="ARBA" id="ARBA00022491"/>
    </source>
</evidence>
<evidence type="ECO:0000256" key="5">
    <source>
        <dbReference type="ARBA" id="ARBA00023163"/>
    </source>
</evidence>
<evidence type="ECO:0000259" key="7">
    <source>
        <dbReference type="PROSITE" id="PS01124"/>
    </source>
</evidence>
<dbReference type="SMART" id="SM00342">
    <property type="entry name" value="HTH_ARAC"/>
    <property type="match status" value="1"/>
</dbReference>
<dbReference type="PANTHER" id="PTHR11019:SF159">
    <property type="entry name" value="TRANSCRIPTIONAL REGULATOR-RELATED"/>
    <property type="match status" value="1"/>
</dbReference>
<keyword evidence="4" id="KW-0010">Activator</keyword>
<dbReference type="InterPro" id="IPR003313">
    <property type="entry name" value="AraC-bd"/>
</dbReference>
<keyword evidence="1" id="KW-0678">Repressor</keyword>
<evidence type="ECO:0000256" key="4">
    <source>
        <dbReference type="ARBA" id="ARBA00023159"/>
    </source>
</evidence>
<dbReference type="PROSITE" id="PS01124">
    <property type="entry name" value="HTH_ARAC_FAMILY_2"/>
    <property type="match status" value="1"/>
</dbReference>
<evidence type="ECO:0000313" key="10">
    <source>
        <dbReference type="Proteomes" id="UP000268051"/>
    </source>
</evidence>
<dbReference type="Gene3D" id="1.10.10.60">
    <property type="entry name" value="Homeodomain-like"/>
    <property type="match status" value="2"/>
</dbReference>
<dbReference type="InterPro" id="IPR020449">
    <property type="entry name" value="Tscrpt_reg_AraC-type_HTH"/>
</dbReference>
<feature type="domain" description="HTH araC/xylS-type" evidence="7">
    <location>
        <begin position="174"/>
        <end position="268"/>
    </location>
</feature>
<dbReference type="OrthoDB" id="5949386at2"/>
<dbReference type="PRINTS" id="PR00032">
    <property type="entry name" value="HTHARAC"/>
</dbReference>
<dbReference type="AlphaFoldDB" id="A0A378GKD2"/>
<evidence type="ECO:0000313" key="9">
    <source>
        <dbReference type="EMBL" id="ROU17026.1"/>
    </source>
</evidence>
<gene>
    <name evidence="9" type="ORF">EB837_03670</name>
    <name evidence="8" type="ORF">V4836_06090</name>
</gene>
<evidence type="ECO:0000256" key="2">
    <source>
        <dbReference type="ARBA" id="ARBA00023015"/>
    </source>
</evidence>
<keyword evidence="3" id="KW-0238">DNA-binding</keyword>
<dbReference type="GO" id="GO:0003700">
    <property type="term" value="F:DNA-binding transcription factor activity"/>
    <property type="evidence" value="ECO:0007669"/>
    <property type="project" value="InterPro"/>
</dbReference>
<evidence type="ECO:0000256" key="6">
    <source>
        <dbReference type="ARBA" id="ARBA00044978"/>
    </source>
</evidence>
<comment type="caution">
    <text evidence="9">The sequence shown here is derived from an EMBL/GenBank/DDBJ whole genome shotgun (WGS) entry which is preliminary data.</text>
</comment>
<dbReference type="Pfam" id="PF12833">
    <property type="entry name" value="HTH_18"/>
    <property type="match status" value="1"/>
</dbReference>
<reference evidence="9 10" key="1">
    <citation type="submission" date="2018-10" db="EMBL/GenBank/DDBJ databases">
        <title>Horizontal transference of carbapenem resistance between Klebsiella pneumoniae and Kluyvera ascorbata during abdominal infection: a case report.</title>
        <authorList>
            <person name="Raro O.H.F."/>
            <person name="Lima-Morales D."/>
            <person name="Barth A.L."/>
            <person name="Paim T.G.S."/>
            <person name="Mott M.P."/>
            <person name="Riche C.V.W."/>
            <person name="Teixeira U.F."/>
            <person name="Waechter F."/>
            <person name="Dias C.A.G."/>
        </authorList>
    </citation>
    <scope>NUCLEOTIDE SEQUENCE [LARGE SCALE GENOMIC DNA]</scope>
    <source>
        <strain evidence="9 10">OT2</strain>
    </source>
</reference>
<sequence>MMDGTLPFSLQQAKQWFSSQDDSMKELPQSVYFRSYMLPANNHVARHSHSFAQFHFARKGSMRIDVAGKCWVIPAHYGIWIPHNTEHAVWALDDVYLENLDIDPDFLPESIDECKVVAISDFVREFIHYATTTTPECYDIGAKEGQLVSVLLDVILKLPEVELMLPWPHDAALIKVCRTIQESPSLEHAMEDWAHHLGMSARTFSRHFKKETGMPFSAWKQKMRLLESVIHLKKNKNVTAVALEVGYSSTAAFSYAFRQAFGVPPSSY</sequence>
<name>A0A378GKD2_9ENTR</name>
<evidence type="ECO:0000313" key="8">
    <source>
        <dbReference type="EMBL" id="MEE9653729.1"/>
    </source>
</evidence>
<dbReference type="Gene3D" id="2.60.120.10">
    <property type="entry name" value="Jelly Rolls"/>
    <property type="match status" value="1"/>
</dbReference>
<dbReference type="InterPro" id="IPR018060">
    <property type="entry name" value="HTH_AraC"/>
</dbReference>
<dbReference type="FunFam" id="1.10.10.60:FF:000132">
    <property type="entry name" value="AraC family transcriptional regulator"/>
    <property type="match status" value="1"/>
</dbReference>
<dbReference type="InterPro" id="IPR011051">
    <property type="entry name" value="RmlC_Cupin_sf"/>
</dbReference>
<organism evidence="9 10">
    <name type="scientific">Kluyvera ascorbata</name>
    <dbReference type="NCBI Taxonomy" id="51288"/>
    <lineage>
        <taxon>Bacteria</taxon>
        <taxon>Pseudomonadati</taxon>
        <taxon>Pseudomonadota</taxon>
        <taxon>Gammaproteobacteria</taxon>
        <taxon>Enterobacterales</taxon>
        <taxon>Enterobacteriaceae</taxon>
        <taxon>Kluyvera</taxon>
    </lineage>
</organism>
<dbReference type="Proteomes" id="UP000268051">
    <property type="component" value="Unassembled WGS sequence"/>
</dbReference>
<accession>A0A378GKD2</accession>
<dbReference type="InterPro" id="IPR018062">
    <property type="entry name" value="HTH_AraC-typ_CS"/>
</dbReference>
<proteinExistence type="predicted"/>
<dbReference type="EMBL" id="JAZKKV010000001">
    <property type="protein sequence ID" value="MEE9653729.1"/>
    <property type="molecule type" value="Genomic_DNA"/>
</dbReference>
<dbReference type="PROSITE" id="PS00041">
    <property type="entry name" value="HTH_ARAC_FAMILY_1"/>
    <property type="match status" value="1"/>
</dbReference>
<dbReference type="InterPro" id="IPR009057">
    <property type="entry name" value="Homeodomain-like_sf"/>
</dbReference>
<dbReference type="CDD" id="cd06124">
    <property type="entry name" value="cupin_NimR-like_N"/>
    <property type="match status" value="1"/>
</dbReference>
<protein>
    <recommendedName>
        <fullName evidence="6">Arabinose operon regulatory protein</fullName>
    </recommendedName>
</protein>